<dbReference type="Proteomes" id="UP000240009">
    <property type="component" value="Unassembled WGS sequence"/>
</dbReference>
<sequence>MISKREWQLLQGPVQATGARVHFDTENLRRLTSVLQNATDLFNQQCWCWGRDIVRPEGNWLLEVGFERIPPPPERTDCSSSVYQLLLSGGRRVVLRGFGTFFGNPDFGGVFLSRNKFVPGYSSRPVLDRPPWSDTDLPEMEHLSQMNVDRCLGLTSEFFLWIHEYEANVLRHLGLEYRQATLSSWPRGKRTLVGAEDFAASWQRLSTQLSPASVSH</sequence>
<evidence type="ECO:0000313" key="1">
    <source>
        <dbReference type="EMBL" id="PQO27284.1"/>
    </source>
</evidence>
<accession>A0A2S8F5S3</accession>
<evidence type="ECO:0000313" key="2">
    <source>
        <dbReference type="Proteomes" id="UP000240009"/>
    </source>
</evidence>
<gene>
    <name evidence="1" type="ORF">C5Y96_17215</name>
</gene>
<protein>
    <submittedName>
        <fullName evidence="1">Uncharacterized protein</fullName>
    </submittedName>
</protein>
<dbReference type="EMBL" id="PUIA01000057">
    <property type="protein sequence ID" value="PQO27284.1"/>
    <property type="molecule type" value="Genomic_DNA"/>
</dbReference>
<proteinExistence type="predicted"/>
<name>A0A2S8F5S3_9BACT</name>
<comment type="caution">
    <text evidence="1">The sequence shown here is derived from an EMBL/GenBank/DDBJ whole genome shotgun (WGS) entry which is preliminary data.</text>
</comment>
<reference evidence="1 2" key="1">
    <citation type="submission" date="2018-02" db="EMBL/GenBank/DDBJ databases">
        <title>Comparative genomes isolates from brazilian mangrove.</title>
        <authorList>
            <person name="Araujo J.E."/>
            <person name="Taketani R.G."/>
            <person name="Silva M.C.P."/>
            <person name="Loureco M.V."/>
            <person name="Andreote F.D."/>
        </authorList>
    </citation>
    <scope>NUCLEOTIDE SEQUENCE [LARGE SCALE GENOMIC DNA]</scope>
    <source>
        <strain evidence="1 2">HEX-2 MGV</strain>
    </source>
</reference>
<organism evidence="1 2">
    <name type="scientific">Blastopirellula marina</name>
    <dbReference type="NCBI Taxonomy" id="124"/>
    <lineage>
        <taxon>Bacteria</taxon>
        <taxon>Pseudomonadati</taxon>
        <taxon>Planctomycetota</taxon>
        <taxon>Planctomycetia</taxon>
        <taxon>Pirellulales</taxon>
        <taxon>Pirellulaceae</taxon>
        <taxon>Blastopirellula</taxon>
    </lineage>
</organism>
<dbReference type="AlphaFoldDB" id="A0A2S8F5S3"/>